<evidence type="ECO:0000313" key="2">
    <source>
        <dbReference type="EMBL" id="KAF8466468.1"/>
    </source>
</evidence>
<reference evidence="2" key="2">
    <citation type="journal article" date="2020" name="Nat. Commun.">
        <title>Large-scale genome sequencing of mycorrhizal fungi provides insights into the early evolution of symbiotic traits.</title>
        <authorList>
            <person name="Miyauchi S."/>
            <person name="Kiss E."/>
            <person name="Kuo A."/>
            <person name="Drula E."/>
            <person name="Kohler A."/>
            <person name="Sanchez-Garcia M."/>
            <person name="Morin E."/>
            <person name="Andreopoulos B."/>
            <person name="Barry K.W."/>
            <person name="Bonito G."/>
            <person name="Buee M."/>
            <person name="Carver A."/>
            <person name="Chen C."/>
            <person name="Cichocki N."/>
            <person name="Clum A."/>
            <person name="Culley D."/>
            <person name="Crous P.W."/>
            <person name="Fauchery L."/>
            <person name="Girlanda M."/>
            <person name="Hayes R.D."/>
            <person name="Keri Z."/>
            <person name="LaButti K."/>
            <person name="Lipzen A."/>
            <person name="Lombard V."/>
            <person name="Magnuson J."/>
            <person name="Maillard F."/>
            <person name="Murat C."/>
            <person name="Nolan M."/>
            <person name="Ohm R.A."/>
            <person name="Pangilinan J."/>
            <person name="Pereira M.F."/>
            <person name="Perotto S."/>
            <person name="Peter M."/>
            <person name="Pfister S."/>
            <person name="Riley R."/>
            <person name="Sitrit Y."/>
            <person name="Stielow J.B."/>
            <person name="Szollosi G."/>
            <person name="Zifcakova L."/>
            <person name="Stursova M."/>
            <person name="Spatafora J.W."/>
            <person name="Tedersoo L."/>
            <person name="Vaario L.M."/>
            <person name="Yamada A."/>
            <person name="Yan M."/>
            <person name="Wang P."/>
            <person name="Xu J."/>
            <person name="Bruns T."/>
            <person name="Baldrian P."/>
            <person name="Vilgalys R."/>
            <person name="Dunand C."/>
            <person name="Henrissat B."/>
            <person name="Grigoriev I.V."/>
            <person name="Hibbett D."/>
            <person name="Nagy L.G."/>
            <person name="Martin F.M."/>
        </authorList>
    </citation>
    <scope>NUCLEOTIDE SEQUENCE</scope>
    <source>
        <strain evidence="2">Prilba</strain>
    </source>
</reference>
<accession>A0A9P5JWX6</accession>
<dbReference type="AlphaFoldDB" id="A0A9P5JWX6"/>
<dbReference type="Proteomes" id="UP000759537">
    <property type="component" value="Unassembled WGS sequence"/>
</dbReference>
<evidence type="ECO:0000313" key="3">
    <source>
        <dbReference type="Proteomes" id="UP000759537"/>
    </source>
</evidence>
<reference evidence="2" key="1">
    <citation type="submission" date="2019-10" db="EMBL/GenBank/DDBJ databases">
        <authorList>
            <consortium name="DOE Joint Genome Institute"/>
            <person name="Kuo A."/>
            <person name="Miyauchi S."/>
            <person name="Kiss E."/>
            <person name="Drula E."/>
            <person name="Kohler A."/>
            <person name="Sanchez-Garcia M."/>
            <person name="Andreopoulos B."/>
            <person name="Barry K.W."/>
            <person name="Bonito G."/>
            <person name="Buee M."/>
            <person name="Carver A."/>
            <person name="Chen C."/>
            <person name="Cichocki N."/>
            <person name="Clum A."/>
            <person name="Culley D."/>
            <person name="Crous P.W."/>
            <person name="Fauchery L."/>
            <person name="Girlanda M."/>
            <person name="Hayes R."/>
            <person name="Keri Z."/>
            <person name="LaButti K."/>
            <person name="Lipzen A."/>
            <person name="Lombard V."/>
            <person name="Magnuson J."/>
            <person name="Maillard F."/>
            <person name="Morin E."/>
            <person name="Murat C."/>
            <person name="Nolan M."/>
            <person name="Ohm R."/>
            <person name="Pangilinan J."/>
            <person name="Pereira M."/>
            <person name="Perotto S."/>
            <person name="Peter M."/>
            <person name="Riley R."/>
            <person name="Sitrit Y."/>
            <person name="Stielow B."/>
            <person name="Szollosi G."/>
            <person name="Zifcakova L."/>
            <person name="Stursova M."/>
            <person name="Spatafora J.W."/>
            <person name="Tedersoo L."/>
            <person name="Vaario L.-M."/>
            <person name="Yamada A."/>
            <person name="Yan M."/>
            <person name="Wang P."/>
            <person name="Xu J."/>
            <person name="Bruns T."/>
            <person name="Baldrian P."/>
            <person name="Vilgalys R."/>
            <person name="Henrissat B."/>
            <person name="Grigoriev I.V."/>
            <person name="Hibbett D."/>
            <person name="Nagy L.G."/>
            <person name="Martin F.M."/>
        </authorList>
    </citation>
    <scope>NUCLEOTIDE SEQUENCE</scope>
    <source>
        <strain evidence="2">Prilba</strain>
    </source>
</reference>
<protein>
    <submittedName>
        <fullName evidence="2">Uncharacterized protein</fullName>
    </submittedName>
</protein>
<comment type="caution">
    <text evidence="2">The sequence shown here is derived from an EMBL/GenBank/DDBJ whole genome shotgun (WGS) entry which is preliminary data.</text>
</comment>
<name>A0A9P5JWX6_9AGAM</name>
<proteinExistence type="predicted"/>
<dbReference type="OrthoDB" id="2343366at2759"/>
<sequence length="549" mass="61243">MAKLKINDWGALSQTMAEHRAKSLSAQLQTALATGFSEINPKQEPLKDFDSDLTVKSHDTMVIFAISDGEPILPVKIEEQLADVLGSWTPSVPRQFMPDSELVAELRTHLNGLTELRVNHVRSWLAFNLARFQKGHAVIRDLRRGFDNMVIEMKTNFQLCGAQCASCHLLCIHSRLHEGDHNCNTDHKCAYNCGFCEDEFKLCSTRAGHPGKHICVVTAHLCGEPCKLWRRRGCLEDCTKVMGHDDDDHMCSVLVHTCGEPCALRGVKLPDGKIYSCPERCGIPSDQGHETHSCDTRLCPSTCELCGRLCGEPHLHGLSRGTRHLCGETHPCSALCSENGICQIDTAHQSIEATVTARQETFQYTKYTQVAKRLQCVRTIPPGRTSHGGLHTHSNENQPFHFCEARCENCGYFCTLPHGHTQQDHETSHGSMTRTRWEVDEPDRTSLELRGRTFSPNDDRAPMMCNLVCSGIGRHVHIAYCRAADGGSCDGVGVQHINEKLTPNSDKPKDAITHGLYWRRMGFKGQGHIFSAKISAEVYDQIRILAKSR</sequence>
<evidence type="ECO:0000256" key="1">
    <source>
        <dbReference type="SAM" id="MobiDB-lite"/>
    </source>
</evidence>
<keyword evidence="3" id="KW-1185">Reference proteome</keyword>
<gene>
    <name evidence="2" type="ORF">DFH94DRAFT_341514</name>
</gene>
<dbReference type="EMBL" id="WHVB01000041">
    <property type="protein sequence ID" value="KAF8466468.1"/>
    <property type="molecule type" value="Genomic_DNA"/>
</dbReference>
<feature type="region of interest" description="Disordered" evidence="1">
    <location>
        <begin position="423"/>
        <end position="442"/>
    </location>
</feature>
<organism evidence="2 3">
    <name type="scientific">Russula ochroleuca</name>
    <dbReference type="NCBI Taxonomy" id="152965"/>
    <lineage>
        <taxon>Eukaryota</taxon>
        <taxon>Fungi</taxon>
        <taxon>Dikarya</taxon>
        <taxon>Basidiomycota</taxon>
        <taxon>Agaricomycotina</taxon>
        <taxon>Agaricomycetes</taxon>
        <taxon>Russulales</taxon>
        <taxon>Russulaceae</taxon>
        <taxon>Russula</taxon>
    </lineage>
</organism>